<evidence type="ECO:0000256" key="4">
    <source>
        <dbReference type="ARBA" id="ARBA00023136"/>
    </source>
</evidence>
<feature type="transmembrane region" description="Helical" evidence="5">
    <location>
        <begin position="260"/>
        <end position="282"/>
    </location>
</feature>
<dbReference type="RefSeq" id="WP_139939341.1">
    <property type="nucleotide sequence ID" value="NZ_JBHSYP010000003.1"/>
</dbReference>
<dbReference type="GO" id="GO:0005262">
    <property type="term" value="F:calcium channel activity"/>
    <property type="evidence" value="ECO:0007669"/>
    <property type="project" value="TreeGrafter"/>
</dbReference>
<feature type="transmembrane region" description="Helical" evidence="5">
    <location>
        <begin position="49"/>
        <end position="73"/>
    </location>
</feature>
<keyword evidence="8" id="KW-1185">Reference proteome</keyword>
<dbReference type="EMBL" id="VFIY01000005">
    <property type="protein sequence ID" value="TPD61719.1"/>
    <property type="molecule type" value="Genomic_DNA"/>
</dbReference>
<dbReference type="GO" id="GO:0006874">
    <property type="term" value="P:intracellular calcium ion homeostasis"/>
    <property type="evidence" value="ECO:0007669"/>
    <property type="project" value="TreeGrafter"/>
</dbReference>
<dbReference type="AlphaFoldDB" id="A0A501PMP4"/>
<proteinExistence type="predicted"/>
<feature type="transmembrane region" description="Helical" evidence="5">
    <location>
        <begin position="140"/>
        <end position="163"/>
    </location>
</feature>
<sequence length="352" mass="37928">MDLSSFFHSLPMAFNLLLFCAFATVIWFTGTRLSYLVDALAEQTKIARALMGLGVLAIITELPEMVTTVTAALAGNAELALNNMFGGISMQTAILAVADMFVVHAALTTYPRKPTPVIEGLFLILMLTFLLLLFTTGDTALPGGIGLSALLLAGLYLLSIFIIQKFVTAEVWSPVDLPNPEEEQEGAERNNHYDHKPLSSLYVAILLSAVFILVIGVLLTHTAETLADQTGLGSSFIGVTLLAATTSLPELSTTIAAVRIRAYTMAISNILGSNLIMVFLILPADIFYRPGPILNEIDYSAALALGSGILVTAIYCLGLLIRRKGKIFKMGVDSALVLLVYLASLGVFYWFR</sequence>
<evidence type="ECO:0000256" key="3">
    <source>
        <dbReference type="ARBA" id="ARBA00022989"/>
    </source>
</evidence>
<feature type="transmembrane region" description="Helical" evidence="5">
    <location>
        <begin position="231"/>
        <end position="248"/>
    </location>
</feature>
<evidence type="ECO:0000259" key="6">
    <source>
        <dbReference type="Pfam" id="PF01699"/>
    </source>
</evidence>
<dbReference type="InterPro" id="IPR004837">
    <property type="entry name" value="NaCa_Exmemb"/>
</dbReference>
<protein>
    <submittedName>
        <fullName evidence="7">Sodium:calcium antiporter</fullName>
    </submittedName>
</protein>
<feature type="transmembrane region" description="Helical" evidence="5">
    <location>
        <begin position="302"/>
        <end position="321"/>
    </location>
</feature>
<name>A0A501PMP4_9PROT</name>
<accession>A0A501PMP4</accession>
<dbReference type="PANTHER" id="PTHR10846">
    <property type="entry name" value="SODIUM/POTASSIUM/CALCIUM EXCHANGER"/>
    <property type="match status" value="1"/>
</dbReference>
<feature type="transmembrane region" description="Helical" evidence="5">
    <location>
        <begin position="199"/>
        <end position="219"/>
    </location>
</feature>
<keyword evidence="3 5" id="KW-1133">Transmembrane helix</keyword>
<organism evidence="7 8">
    <name type="scientific">Emcibacter nanhaiensis</name>
    <dbReference type="NCBI Taxonomy" id="1505037"/>
    <lineage>
        <taxon>Bacteria</taxon>
        <taxon>Pseudomonadati</taxon>
        <taxon>Pseudomonadota</taxon>
        <taxon>Alphaproteobacteria</taxon>
        <taxon>Emcibacterales</taxon>
        <taxon>Emcibacteraceae</taxon>
        <taxon>Emcibacter</taxon>
    </lineage>
</organism>
<evidence type="ECO:0000313" key="8">
    <source>
        <dbReference type="Proteomes" id="UP000319148"/>
    </source>
</evidence>
<feature type="transmembrane region" description="Helical" evidence="5">
    <location>
        <begin position="333"/>
        <end position="351"/>
    </location>
</feature>
<evidence type="ECO:0000256" key="1">
    <source>
        <dbReference type="ARBA" id="ARBA00004141"/>
    </source>
</evidence>
<evidence type="ECO:0000313" key="7">
    <source>
        <dbReference type="EMBL" id="TPD61719.1"/>
    </source>
</evidence>
<evidence type="ECO:0000256" key="5">
    <source>
        <dbReference type="SAM" id="Phobius"/>
    </source>
</evidence>
<dbReference type="GO" id="GO:0005886">
    <property type="term" value="C:plasma membrane"/>
    <property type="evidence" value="ECO:0007669"/>
    <property type="project" value="TreeGrafter"/>
</dbReference>
<feature type="domain" description="Sodium/calcium exchanger membrane region" evidence="6">
    <location>
        <begin position="16"/>
        <end position="161"/>
    </location>
</feature>
<feature type="transmembrane region" description="Helical" evidence="5">
    <location>
        <begin position="6"/>
        <end position="28"/>
    </location>
</feature>
<feature type="transmembrane region" description="Helical" evidence="5">
    <location>
        <begin position="93"/>
        <end position="110"/>
    </location>
</feature>
<comment type="caution">
    <text evidence="7">The sequence shown here is derived from an EMBL/GenBank/DDBJ whole genome shotgun (WGS) entry which is preliminary data.</text>
</comment>
<dbReference type="PANTHER" id="PTHR10846:SF8">
    <property type="entry name" value="INNER MEMBRANE PROTEIN YRBG"/>
    <property type="match status" value="1"/>
</dbReference>
<dbReference type="InterPro" id="IPR044880">
    <property type="entry name" value="NCX_ion-bd_dom_sf"/>
</dbReference>
<feature type="domain" description="Sodium/calcium exchanger membrane region" evidence="6">
    <location>
        <begin position="202"/>
        <end position="350"/>
    </location>
</feature>
<dbReference type="OrthoDB" id="153124at2"/>
<gene>
    <name evidence="7" type="ORF">FIV46_05790</name>
</gene>
<dbReference type="Pfam" id="PF01699">
    <property type="entry name" value="Na_Ca_ex"/>
    <property type="match status" value="2"/>
</dbReference>
<keyword evidence="4 5" id="KW-0472">Membrane</keyword>
<keyword evidence="2 5" id="KW-0812">Transmembrane</keyword>
<feature type="transmembrane region" description="Helical" evidence="5">
    <location>
        <begin position="117"/>
        <end position="134"/>
    </location>
</feature>
<reference evidence="8" key="1">
    <citation type="submission" date="2019-06" db="EMBL/GenBank/DDBJ databases">
        <title>The complete genome of Emcibacter congregatus ZYLT.</title>
        <authorList>
            <person name="Zhao Z."/>
        </authorList>
    </citation>
    <scope>NUCLEOTIDE SEQUENCE [LARGE SCALE GENOMIC DNA]</scope>
    <source>
        <strain evidence="8">MCCC 1A06723</strain>
    </source>
</reference>
<dbReference type="Gene3D" id="1.20.1420.30">
    <property type="entry name" value="NCX, central ion-binding region"/>
    <property type="match status" value="2"/>
</dbReference>
<dbReference type="InterPro" id="IPR004481">
    <property type="entry name" value="K/Na/Ca-exchanger"/>
</dbReference>
<comment type="subcellular location">
    <subcellularLocation>
        <location evidence="1">Membrane</location>
        <topology evidence="1">Multi-pass membrane protein</topology>
    </subcellularLocation>
</comment>
<evidence type="ECO:0000256" key="2">
    <source>
        <dbReference type="ARBA" id="ARBA00022692"/>
    </source>
</evidence>
<dbReference type="Proteomes" id="UP000319148">
    <property type="component" value="Unassembled WGS sequence"/>
</dbReference>
<dbReference type="GO" id="GO:0008273">
    <property type="term" value="F:calcium, potassium:sodium antiporter activity"/>
    <property type="evidence" value="ECO:0007669"/>
    <property type="project" value="TreeGrafter"/>
</dbReference>